<dbReference type="InterPro" id="IPR012337">
    <property type="entry name" value="RNaseH-like_sf"/>
</dbReference>
<dbReference type="GO" id="GO:0015074">
    <property type="term" value="P:DNA integration"/>
    <property type="evidence" value="ECO:0007669"/>
    <property type="project" value="InterPro"/>
</dbReference>
<accession>A0A438CFS2</accession>
<dbReference type="SUPFAM" id="SSF53098">
    <property type="entry name" value="Ribonuclease H-like"/>
    <property type="match status" value="1"/>
</dbReference>
<dbReference type="PANTHER" id="PTHR48475">
    <property type="entry name" value="RIBONUCLEASE H"/>
    <property type="match status" value="1"/>
</dbReference>
<gene>
    <name evidence="3" type="ORF">CK203_106498</name>
</gene>
<sequence length="1176" mass="131801">MLSSWPWPEDRWAAGPAQDSAQYDSMAPPPLHSASEDAHAHMDRLKQRMRWMRVSEGDISWDDFDGASVASLLAQFRMPRLRGMPLSRTFQMLMEGGLLTHLAPRPVPQPVPPRFRMDLHYQGLVNLGQPSVTTNPLPTHSMHAVPPSPGVGSQTSTPFILISDWVPFELTPTISSAMVCQGLSIPIILRLDDDDMEGRDVQIVTRSGRVAQPPPLVARPFDGAVSHGSTHRDALIRALSQIRMETTTTPKRLIHMMMADGAICHRVSSVLLDNGSALNVCPLATTISLGYAPSDSGPSTQTVKAYDSTKMEVMVLRIPTSFNLLLGRPWIHKVGAIPSSLHQKTLEVKDFCKDLVAMSFDQHSSMVVLDMMRGMSFMPSLGLGRRQHGPMEFVATVDHDTPFGLGFVPTEADYRLLATGPEVHPHMGDSSTVTDLERMDELHHQFHHLQLGDETSGAPVLVMIASSSPGQASFLSLSFPDETTDYGVDFEPTRVTDGVVPLYGYRDEMDMSMSQIVEVVKPESASPFDLLGCLLSRDFSDHDSDPIDKRVSAAIGDVETIDFGIEDHPKELKIGSPLCTDERDRLIHLLRSYLDVFAWSYEDMSGERGDSETLSVWFISVVEYPKWLANVVQFPKRMARAFDVVLHGWILGADHLATLERFFERIRKFRSRLNPKKCTFGVTSRKLLGHMVSDQGIEVDPDKIKAILDMPVPRTEKEIKGFLGSQTSAEATEDEWLDFLSLGVKKVRNLSLVIQKLQETLFFIAFENIKEYLLSPPVLVPPMPRHPLLLYLSLSNIDLGCMLAQLDDSGKKRAIYYLNPLRYLFDRPALTGGLMRCLVLLTLFDIQYIFQKSIKGSIVVDHLASLPISKNRPVDDNFPDEEFIAMTNLSGWRMHFDGASNHSRFGIGILLISSQGDHIPRSVRLAFSDQHPAMNNIVEYEACILGLEIYSSTSSAKPVCRCLSYLVSSVDIPTDVVIRPLLIESRFAPAYYCLIGEIKAWDDLPWYHDIYQLLRFGTYPEAATARSEGNEAVGVCGPHMGGHMLARKIMRTNYFWLTMKIDCYQFVQRCPECQIHGDLIHAPPLELHALTSPWPFSVLGIDIISKISPKYSNGHEFILVSIDYFTKWVETTSHARLTSARVASFIRSHIIYCYRVPHEFISDRGVHFRAEVDTLL</sequence>
<dbReference type="Proteomes" id="UP000288805">
    <property type="component" value="Unassembled WGS sequence"/>
</dbReference>
<comment type="caution">
    <text evidence="3">The sequence shown here is derived from an EMBL/GenBank/DDBJ whole genome shotgun (WGS) entry which is preliminary data.</text>
</comment>
<dbReference type="EMBL" id="QGNW01002252">
    <property type="protein sequence ID" value="RVW22063.1"/>
    <property type="molecule type" value="Genomic_DNA"/>
</dbReference>
<dbReference type="InterPro" id="IPR041577">
    <property type="entry name" value="RT_RNaseH_2"/>
</dbReference>
<dbReference type="PANTHER" id="PTHR48475:SF1">
    <property type="entry name" value="RNASE H TYPE-1 DOMAIN-CONTAINING PROTEIN"/>
    <property type="match status" value="1"/>
</dbReference>
<dbReference type="Gene3D" id="3.30.420.10">
    <property type="entry name" value="Ribonuclease H-like superfamily/Ribonuclease H"/>
    <property type="match status" value="2"/>
</dbReference>
<dbReference type="InterPro" id="IPR001584">
    <property type="entry name" value="Integrase_cat-core"/>
</dbReference>
<dbReference type="InterPro" id="IPR036397">
    <property type="entry name" value="RNaseH_sf"/>
</dbReference>
<evidence type="ECO:0000313" key="4">
    <source>
        <dbReference type="Proteomes" id="UP000288805"/>
    </source>
</evidence>
<reference evidence="3 4" key="1">
    <citation type="journal article" date="2018" name="PLoS Genet.">
        <title>Population sequencing reveals clonal diversity and ancestral inbreeding in the grapevine cultivar Chardonnay.</title>
        <authorList>
            <person name="Roach M.J."/>
            <person name="Johnson D.L."/>
            <person name="Bohlmann J."/>
            <person name="van Vuuren H.J."/>
            <person name="Jones S.J."/>
            <person name="Pretorius I.S."/>
            <person name="Schmidt S.A."/>
            <person name="Borneman A.R."/>
        </authorList>
    </citation>
    <scope>NUCLEOTIDE SEQUENCE [LARGE SCALE GENOMIC DNA]</scope>
    <source>
        <strain evidence="4">cv. Chardonnay</strain>
        <tissue evidence="3">Leaf</tissue>
    </source>
</reference>
<evidence type="ECO:0000313" key="3">
    <source>
        <dbReference type="EMBL" id="RVW22063.1"/>
    </source>
</evidence>
<dbReference type="PROSITE" id="PS50994">
    <property type="entry name" value="INTEGRASE"/>
    <property type="match status" value="1"/>
</dbReference>
<dbReference type="Pfam" id="PF17919">
    <property type="entry name" value="RT_RNaseH_2"/>
    <property type="match status" value="1"/>
</dbReference>
<organism evidence="3 4">
    <name type="scientific">Vitis vinifera</name>
    <name type="common">Grape</name>
    <dbReference type="NCBI Taxonomy" id="29760"/>
    <lineage>
        <taxon>Eukaryota</taxon>
        <taxon>Viridiplantae</taxon>
        <taxon>Streptophyta</taxon>
        <taxon>Embryophyta</taxon>
        <taxon>Tracheophyta</taxon>
        <taxon>Spermatophyta</taxon>
        <taxon>Magnoliopsida</taxon>
        <taxon>eudicotyledons</taxon>
        <taxon>Gunneridae</taxon>
        <taxon>Pentapetalae</taxon>
        <taxon>rosids</taxon>
        <taxon>Vitales</taxon>
        <taxon>Vitaceae</taxon>
        <taxon>Viteae</taxon>
        <taxon>Vitis</taxon>
    </lineage>
</organism>
<dbReference type="SUPFAM" id="SSF56672">
    <property type="entry name" value="DNA/RNA polymerases"/>
    <property type="match status" value="1"/>
</dbReference>
<feature type="region of interest" description="Disordered" evidence="1">
    <location>
        <begin position="1"/>
        <end position="38"/>
    </location>
</feature>
<dbReference type="InterPro" id="IPR043128">
    <property type="entry name" value="Rev_trsase/Diguanyl_cyclase"/>
</dbReference>
<dbReference type="InterPro" id="IPR043502">
    <property type="entry name" value="DNA/RNA_pol_sf"/>
</dbReference>
<evidence type="ECO:0000256" key="1">
    <source>
        <dbReference type="SAM" id="MobiDB-lite"/>
    </source>
</evidence>
<dbReference type="Gene3D" id="3.30.70.270">
    <property type="match status" value="1"/>
</dbReference>
<dbReference type="Gene3D" id="1.10.340.70">
    <property type="match status" value="1"/>
</dbReference>
<dbReference type="GO" id="GO:0003676">
    <property type="term" value="F:nucleic acid binding"/>
    <property type="evidence" value="ECO:0007669"/>
    <property type="project" value="InterPro"/>
</dbReference>
<feature type="domain" description="Integrase catalytic" evidence="2">
    <location>
        <begin position="1089"/>
        <end position="1176"/>
    </location>
</feature>
<evidence type="ECO:0000259" key="2">
    <source>
        <dbReference type="PROSITE" id="PS50994"/>
    </source>
</evidence>
<name>A0A438CFS2_VITVI</name>
<dbReference type="AlphaFoldDB" id="A0A438CFS2"/>
<protein>
    <recommendedName>
        <fullName evidence="2">Integrase catalytic domain-containing protein</fullName>
    </recommendedName>
</protein>
<proteinExistence type="predicted"/>